<feature type="region of interest" description="Disordered" evidence="1">
    <location>
        <begin position="29"/>
        <end position="85"/>
    </location>
</feature>
<proteinExistence type="predicted"/>
<accession>A0A8C1JY67</accession>
<feature type="signal peptide" evidence="2">
    <location>
        <begin position="1"/>
        <end position="19"/>
    </location>
</feature>
<feature type="chain" id="PRO_5034496477" evidence="2">
    <location>
        <begin position="20"/>
        <end position="144"/>
    </location>
</feature>
<dbReference type="Proteomes" id="UP000694427">
    <property type="component" value="Unplaced"/>
</dbReference>
<reference evidence="3" key="1">
    <citation type="submission" date="2025-08" db="UniProtKB">
        <authorList>
            <consortium name="Ensembl"/>
        </authorList>
    </citation>
    <scope>IDENTIFICATION</scope>
</reference>
<evidence type="ECO:0000313" key="4">
    <source>
        <dbReference type="Proteomes" id="UP000694427"/>
    </source>
</evidence>
<evidence type="ECO:0000313" key="3">
    <source>
        <dbReference type="Ensembl" id="ENSCCRP00010038716.1"/>
    </source>
</evidence>
<reference evidence="3" key="2">
    <citation type="submission" date="2025-09" db="UniProtKB">
        <authorList>
            <consortium name="Ensembl"/>
        </authorList>
    </citation>
    <scope>IDENTIFICATION</scope>
</reference>
<organism evidence="3 4">
    <name type="scientific">Cyprinus carpio</name>
    <name type="common">Common carp</name>
    <dbReference type="NCBI Taxonomy" id="7962"/>
    <lineage>
        <taxon>Eukaryota</taxon>
        <taxon>Metazoa</taxon>
        <taxon>Chordata</taxon>
        <taxon>Craniata</taxon>
        <taxon>Vertebrata</taxon>
        <taxon>Euteleostomi</taxon>
        <taxon>Actinopterygii</taxon>
        <taxon>Neopterygii</taxon>
        <taxon>Teleostei</taxon>
        <taxon>Ostariophysi</taxon>
        <taxon>Cypriniformes</taxon>
        <taxon>Cyprinidae</taxon>
        <taxon>Cyprininae</taxon>
        <taxon>Cyprinus</taxon>
    </lineage>
</organism>
<keyword evidence="4" id="KW-1185">Reference proteome</keyword>
<sequence length="144" mass="15567">MDGLGLALFGIFLVSFTVSKPVSLYHPLTASSSESSESNESSSSEEATELKSTLRPIELNTLGQDILHQTNKPTAQPGLPQTTLVPSLTGQEELDFNESFIPLDPVVPVSEAERVVALDVTTPERLYTFPLTSPEPKPPRGDNM</sequence>
<protein>
    <submittedName>
        <fullName evidence="3">Uncharacterized protein</fullName>
    </submittedName>
</protein>
<feature type="compositionally biased region" description="Low complexity" evidence="1">
    <location>
        <begin position="31"/>
        <end position="45"/>
    </location>
</feature>
<evidence type="ECO:0000256" key="1">
    <source>
        <dbReference type="SAM" id="MobiDB-lite"/>
    </source>
</evidence>
<evidence type="ECO:0000256" key="2">
    <source>
        <dbReference type="SAM" id="SignalP"/>
    </source>
</evidence>
<name>A0A8C1JY67_CYPCA</name>
<keyword evidence="2" id="KW-0732">Signal</keyword>
<dbReference type="AlphaFoldDB" id="A0A8C1JY67"/>
<dbReference type="Ensembl" id="ENSCCRT00010042514.1">
    <property type="protein sequence ID" value="ENSCCRP00010038716.1"/>
    <property type="gene ID" value="ENSCCRG00010016550.1"/>
</dbReference>
<feature type="compositionally biased region" description="Polar residues" evidence="1">
    <location>
        <begin position="61"/>
        <end position="85"/>
    </location>
</feature>